<reference evidence="8" key="1">
    <citation type="journal article" date="2017" name="Nature">
        <title>The sunflower genome provides insights into oil metabolism, flowering and Asterid evolution.</title>
        <authorList>
            <person name="Badouin H."/>
            <person name="Gouzy J."/>
            <person name="Grassa C.J."/>
            <person name="Murat F."/>
            <person name="Staton S.E."/>
            <person name="Cottret L."/>
            <person name="Lelandais-Briere C."/>
            <person name="Owens G.L."/>
            <person name="Carrere S."/>
            <person name="Mayjonade B."/>
            <person name="Legrand L."/>
            <person name="Gill N."/>
            <person name="Kane N.C."/>
            <person name="Bowers J.E."/>
            <person name="Hubner S."/>
            <person name="Bellec A."/>
            <person name="Berard A."/>
            <person name="Berges H."/>
            <person name="Blanchet N."/>
            <person name="Boniface M.C."/>
            <person name="Brunel D."/>
            <person name="Catrice O."/>
            <person name="Chaidir N."/>
            <person name="Claudel C."/>
            <person name="Donnadieu C."/>
            <person name="Faraut T."/>
            <person name="Fievet G."/>
            <person name="Helmstetter N."/>
            <person name="King M."/>
            <person name="Knapp S.J."/>
            <person name="Lai Z."/>
            <person name="Le Paslier M.C."/>
            <person name="Lippi Y."/>
            <person name="Lorenzon L."/>
            <person name="Mandel J.R."/>
            <person name="Marage G."/>
            <person name="Marchand G."/>
            <person name="Marquand E."/>
            <person name="Bret-Mestries E."/>
            <person name="Morien E."/>
            <person name="Nambeesan S."/>
            <person name="Nguyen T."/>
            <person name="Pegot-Espagnet P."/>
            <person name="Pouilly N."/>
            <person name="Raftis F."/>
            <person name="Sallet E."/>
            <person name="Schiex T."/>
            <person name="Thomas J."/>
            <person name="Vandecasteele C."/>
            <person name="Vares D."/>
            <person name="Vear F."/>
            <person name="Vautrin S."/>
            <person name="Crespi M."/>
            <person name="Mangin B."/>
            <person name="Burke J.M."/>
            <person name="Salse J."/>
            <person name="Munos S."/>
            <person name="Vincourt P."/>
            <person name="Rieseberg L.H."/>
            <person name="Langlade N.B."/>
        </authorList>
    </citation>
    <scope>NUCLEOTIDE SEQUENCE</scope>
    <source>
        <tissue evidence="8">Leaves</tissue>
    </source>
</reference>
<dbReference type="Gene3D" id="3.40.50.300">
    <property type="entry name" value="P-loop containing nucleotide triphosphate hydrolases"/>
    <property type="match status" value="1"/>
</dbReference>
<keyword evidence="4" id="KW-0520">NAD</keyword>
<protein>
    <submittedName>
        <fullName evidence="8">TIR domain, P-loop containing nucleoside triphosphate hydrolase</fullName>
    </submittedName>
</protein>
<feature type="compositionally biased region" description="Basic and acidic residues" evidence="6">
    <location>
        <begin position="1047"/>
        <end position="1057"/>
    </location>
</feature>
<dbReference type="InterPro" id="IPR032675">
    <property type="entry name" value="LRR_dom_sf"/>
</dbReference>
<dbReference type="InterPro" id="IPR055414">
    <property type="entry name" value="LRR_R13L4/SHOC2-like"/>
</dbReference>
<dbReference type="Pfam" id="PF23598">
    <property type="entry name" value="LRR_14"/>
    <property type="match status" value="1"/>
</dbReference>
<dbReference type="InterPro" id="IPR027417">
    <property type="entry name" value="P-loop_NTPase"/>
</dbReference>
<dbReference type="Pfam" id="PF23282">
    <property type="entry name" value="WHD_ROQ1"/>
    <property type="match status" value="1"/>
</dbReference>
<dbReference type="PANTHER" id="PTHR11017">
    <property type="entry name" value="LEUCINE-RICH REPEAT-CONTAINING PROTEIN"/>
    <property type="match status" value="1"/>
</dbReference>
<name>A0A9K3NPL1_HELAN</name>
<evidence type="ECO:0000256" key="2">
    <source>
        <dbReference type="ARBA" id="ARBA00022737"/>
    </source>
</evidence>
<dbReference type="PROSITE" id="PS51450">
    <property type="entry name" value="LRR"/>
    <property type="match status" value="1"/>
</dbReference>
<feature type="coiled-coil region" evidence="5">
    <location>
        <begin position="414"/>
        <end position="441"/>
    </location>
</feature>
<keyword evidence="8" id="KW-0378">Hydrolase</keyword>
<dbReference type="Gene3D" id="3.80.10.10">
    <property type="entry name" value="Ribonuclease Inhibitor"/>
    <property type="match status" value="2"/>
</dbReference>
<keyword evidence="9" id="KW-1185">Reference proteome</keyword>
<organism evidence="8 9">
    <name type="scientific">Helianthus annuus</name>
    <name type="common">Common sunflower</name>
    <dbReference type="NCBI Taxonomy" id="4232"/>
    <lineage>
        <taxon>Eukaryota</taxon>
        <taxon>Viridiplantae</taxon>
        <taxon>Streptophyta</taxon>
        <taxon>Embryophyta</taxon>
        <taxon>Tracheophyta</taxon>
        <taxon>Spermatophyta</taxon>
        <taxon>Magnoliopsida</taxon>
        <taxon>eudicotyledons</taxon>
        <taxon>Gunneridae</taxon>
        <taxon>Pentapetalae</taxon>
        <taxon>asterids</taxon>
        <taxon>campanulids</taxon>
        <taxon>Asterales</taxon>
        <taxon>Asteraceae</taxon>
        <taxon>Asteroideae</taxon>
        <taxon>Heliantheae alliance</taxon>
        <taxon>Heliantheae</taxon>
        <taxon>Helianthus</taxon>
    </lineage>
</organism>
<dbReference type="InterPro" id="IPR001611">
    <property type="entry name" value="Leu-rich_rpt"/>
</dbReference>
<dbReference type="InterPro" id="IPR036390">
    <property type="entry name" value="WH_DNA-bd_sf"/>
</dbReference>
<keyword evidence="5" id="KW-0175">Coiled coil</keyword>
<evidence type="ECO:0000256" key="5">
    <source>
        <dbReference type="SAM" id="Coils"/>
    </source>
</evidence>
<dbReference type="SUPFAM" id="SSF52058">
    <property type="entry name" value="L domain-like"/>
    <property type="match status" value="1"/>
</dbReference>
<feature type="domain" description="TIR" evidence="7">
    <location>
        <begin position="14"/>
        <end position="177"/>
    </location>
</feature>
<dbReference type="InterPro" id="IPR058192">
    <property type="entry name" value="WHD_ROQ1-like"/>
</dbReference>
<feature type="region of interest" description="Disordered" evidence="6">
    <location>
        <begin position="1033"/>
        <end position="1057"/>
    </location>
</feature>
<dbReference type="GO" id="GO:0051707">
    <property type="term" value="P:response to other organism"/>
    <property type="evidence" value="ECO:0007669"/>
    <property type="project" value="UniProtKB-ARBA"/>
</dbReference>
<dbReference type="FunFam" id="3.40.50.10140:FF:000007">
    <property type="entry name" value="Disease resistance protein (TIR-NBS-LRR class)"/>
    <property type="match status" value="1"/>
</dbReference>
<dbReference type="SUPFAM" id="SSF52200">
    <property type="entry name" value="Toll/Interleukin receptor TIR domain"/>
    <property type="match status" value="1"/>
</dbReference>
<dbReference type="InterPro" id="IPR044974">
    <property type="entry name" value="Disease_R_plants"/>
</dbReference>
<dbReference type="InterPro" id="IPR003591">
    <property type="entry name" value="Leu-rich_rpt_typical-subtyp"/>
</dbReference>
<evidence type="ECO:0000313" key="8">
    <source>
        <dbReference type="EMBL" id="KAF5808387.1"/>
    </source>
</evidence>
<dbReference type="SUPFAM" id="SSF52047">
    <property type="entry name" value="RNI-like"/>
    <property type="match status" value="1"/>
</dbReference>
<dbReference type="GO" id="GO:0007165">
    <property type="term" value="P:signal transduction"/>
    <property type="evidence" value="ECO:0007669"/>
    <property type="project" value="InterPro"/>
</dbReference>
<dbReference type="Gene3D" id="1.10.8.430">
    <property type="entry name" value="Helical domain of apoptotic protease-activating factors"/>
    <property type="match status" value="1"/>
</dbReference>
<accession>A0A9K3NPL1</accession>
<dbReference type="Pfam" id="PF00931">
    <property type="entry name" value="NB-ARC"/>
    <property type="match status" value="1"/>
</dbReference>
<dbReference type="Proteomes" id="UP000215914">
    <property type="component" value="Unassembled WGS sequence"/>
</dbReference>
<dbReference type="PROSITE" id="PS50104">
    <property type="entry name" value="TIR"/>
    <property type="match status" value="1"/>
</dbReference>
<dbReference type="InterPro" id="IPR002182">
    <property type="entry name" value="NB-ARC"/>
</dbReference>
<dbReference type="Pfam" id="PF01582">
    <property type="entry name" value="TIR"/>
    <property type="match status" value="1"/>
</dbReference>
<dbReference type="GO" id="GO:0016787">
    <property type="term" value="F:hydrolase activity"/>
    <property type="evidence" value="ECO:0007669"/>
    <property type="project" value="UniProtKB-KW"/>
</dbReference>
<comment type="caution">
    <text evidence="8">The sequence shown here is derived from an EMBL/GenBank/DDBJ whole genome shotgun (WGS) entry which is preliminary data.</text>
</comment>
<dbReference type="SMART" id="SM00369">
    <property type="entry name" value="LRR_TYP"/>
    <property type="match status" value="8"/>
</dbReference>
<dbReference type="InterPro" id="IPR035897">
    <property type="entry name" value="Toll_tir_struct_dom_sf"/>
</dbReference>
<dbReference type="AlphaFoldDB" id="A0A9K3NPL1"/>
<evidence type="ECO:0000259" key="7">
    <source>
        <dbReference type="PROSITE" id="PS50104"/>
    </source>
</evidence>
<dbReference type="OrthoDB" id="1936883at2759"/>
<dbReference type="GO" id="GO:0043531">
    <property type="term" value="F:ADP binding"/>
    <property type="evidence" value="ECO:0007669"/>
    <property type="project" value="InterPro"/>
</dbReference>
<gene>
    <name evidence="8" type="ORF">HanXRQr2_Chr04g0144781</name>
</gene>
<dbReference type="SUPFAM" id="SSF52540">
    <property type="entry name" value="P-loop containing nucleoside triphosphate hydrolases"/>
    <property type="match status" value="1"/>
</dbReference>
<dbReference type="Gramene" id="mRNA:HanXRQr2_Chr04g0144781">
    <property type="protein sequence ID" value="mRNA:HanXRQr2_Chr04g0144781"/>
    <property type="gene ID" value="HanXRQr2_Chr04g0144781"/>
</dbReference>
<dbReference type="Gene3D" id="3.40.50.10140">
    <property type="entry name" value="Toll/interleukin-1 receptor homology (TIR) domain"/>
    <property type="match status" value="1"/>
</dbReference>
<dbReference type="PRINTS" id="PR00364">
    <property type="entry name" value="DISEASERSIST"/>
</dbReference>
<dbReference type="InterPro" id="IPR042197">
    <property type="entry name" value="Apaf_helical"/>
</dbReference>
<reference evidence="8" key="2">
    <citation type="submission" date="2020-06" db="EMBL/GenBank/DDBJ databases">
        <title>Helianthus annuus Genome sequencing and assembly Release 2.</title>
        <authorList>
            <person name="Gouzy J."/>
            <person name="Langlade N."/>
            <person name="Munos S."/>
        </authorList>
    </citation>
    <scope>NUCLEOTIDE SEQUENCE</scope>
    <source>
        <tissue evidence="8">Leaves</tissue>
    </source>
</reference>
<sequence>MAASSSTSFVKESYQYDVFLSFSGEDTRKNFVDHLYEALQRHGIHTFKDDERLKQGKNINNQLLKSIEESKLFIIVFSKKYASSSWCLNELVKIMECQKSNNQIAYPVFYDVDPSEVRKQHGQVGEALAKHTNKETGKWRKSLTEAANLSGWDMRNTANGHEAKVIKLIIERISLELRPINVNLDDKLVGMEHRLQYIEKSLDIAASNEVRMIGIKGMGGAGKTTLARAVFDKISVHFEAKSFVENVREVSKASLSGLLSLQRKILKDLLNDQGKNVDSVHEGTNMLKTKLRGRKVLVILDDVDHKDQLEALAGDFCWFKPGSRIIITTRDEQVLIAHKVEWIHDVTLLSDEEAIGLFCKHAFGKDLPIREYEKESLQVVKYAAGLPLTNKVLGSFLCGKDKHEWIDALERLKIIPLEETLQKLELSYEGLEEDYKEIFLDVACILKGWEKHKAISMLESCGFQAIIGLRVLEQRSLITFYGNYGFLYLGMHDHIEEMGKNIVRRLHPDEPNKHSRLWIQEEIENVLDTDLGSESTRCIHLTLTPNIVLESLGNMKNLRCVIVDHKYDVYDDFVKIDEVGQYFPNALRYLRWHCYPHSCLPKTFQANNLVELHMSGSRIEQLWVGGKVLTKLKSITLSWSKLKTLDLGLTPNLVRLDLSFCRDLVELHVPVGCLKRLTYLNLEQCKRLKSVSFIKDLESLENLNVSDLHLKEFQDIIPSHSNSNLQQLYFSGNDIENLPSSIGNLHKLVNLSFSSCSKLKSLPGSICSLQHLRVLNLGLSGIEELPEDIGQLECLEELYLGLSKIKHLPNSICKLKHLKTLILNSYKVCKLPENFGQIDSLNRLDLKYCKIRYIPPNICKLKHLKVLDLSKCSELEKLPENLGDLESLNRLVLTSTNIRDVPSSICKLKHLKELHLSECYELEKLPENLGDLESLNRLVLTSTKIRDVPSSICKLKHLKILDLSNCSGLEKLPENLGDLESLEWIVLVDTPISHLPDSISLLKGLKIAGYKRRIDPDAILFQEQQHITFAPIRRRANTEATTSDAGGKVKERKMEDH</sequence>
<evidence type="ECO:0000256" key="3">
    <source>
        <dbReference type="ARBA" id="ARBA00022821"/>
    </source>
</evidence>
<proteinExistence type="predicted"/>
<evidence type="ECO:0000256" key="6">
    <source>
        <dbReference type="SAM" id="MobiDB-lite"/>
    </source>
</evidence>
<dbReference type="Pfam" id="PF00560">
    <property type="entry name" value="LRR_1"/>
    <property type="match status" value="2"/>
</dbReference>
<dbReference type="SUPFAM" id="SSF46785">
    <property type="entry name" value="Winged helix' DNA-binding domain"/>
    <property type="match status" value="1"/>
</dbReference>
<dbReference type="GO" id="GO:0006952">
    <property type="term" value="P:defense response"/>
    <property type="evidence" value="ECO:0007669"/>
    <property type="project" value="UniProtKB-KW"/>
</dbReference>
<dbReference type="InterPro" id="IPR000157">
    <property type="entry name" value="TIR_dom"/>
</dbReference>
<evidence type="ECO:0000313" key="9">
    <source>
        <dbReference type="Proteomes" id="UP000215914"/>
    </source>
</evidence>
<keyword evidence="1" id="KW-0433">Leucine-rich repeat</keyword>
<dbReference type="SMART" id="SM00255">
    <property type="entry name" value="TIR"/>
    <property type="match status" value="1"/>
</dbReference>
<keyword evidence="3" id="KW-0611">Plant defense</keyword>
<evidence type="ECO:0000256" key="4">
    <source>
        <dbReference type="ARBA" id="ARBA00023027"/>
    </source>
</evidence>
<keyword evidence="2" id="KW-0677">Repeat</keyword>
<dbReference type="EMBL" id="MNCJ02000319">
    <property type="protein sequence ID" value="KAF5808387.1"/>
    <property type="molecule type" value="Genomic_DNA"/>
</dbReference>
<dbReference type="PANTHER" id="PTHR11017:SF544">
    <property type="entry name" value="ADP-RIBOSYL CYCLASE_CYCLIC ADP-RIBOSE HYDROLASE"/>
    <property type="match status" value="1"/>
</dbReference>
<evidence type="ECO:0000256" key="1">
    <source>
        <dbReference type="ARBA" id="ARBA00022614"/>
    </source>
</evidence>